<dbReference type="InterPro" id="IPR007040">
    <property type="entry name" value="Ribosome_modulation_factor"/>
</dbReference>
<comment type="caution">
    <text evidence="1">The sequence shown here is derived from an EMBL/GenBank/DDBJ whole genome shotgun (WGS) entry which is preliminary data.</text>
</comment>
<evidence type="ECO:0000313" key="2">
    <source>
        <dbReference type="Proteomes" id="UP000192448"/>
    </source>
</evidence>
<protein>
    <submittedName>
        <fullName evidence="1">Uncharacterized protein</fullName>
    </submittedName>
</protein>
<keyword evidence="2" id="KW-1185">Reference proteome</keyword>
<accession>A0A1X0A0K6</accession>
<sequence length="67" mass="7364">MITPEDCKRARAEGRAAQLGDVNPYAGKSLALAKLWAAGYEDMTLARLYSTPTMQRYLANRTDANDA</sequence>
<dbReference type="EMBL" id="MVHF01000062">
    <property type="protein sequence ID" value="ORA23408.1"/>
    <property type="molecule type" value="Genomic_DNA"/>
</dbReference>
<dbReference type="Proteomes" id="UP000192448">
    <property type="component" value="Unassembled WGS sequence"/>
</dbReference>
<name>A0A1X0A0K6_9MYCO</name>
<reference evidence="1 2" key="1">
    <citation type="submission" date="2017-02" db="EMBL/GenBank/DDBJ databases">
        <title>The new phylogeny of genus Mycobacterium.</title>
        <authorList>
            <person name="Tortoli E."/>
            <person name="Trovato A."/>
            <person name="Cirillo D.M."/>
        </authorList>
    </citation>
    <scope>NUCLEOTIDE SEQUENCE [LARGE SCALE GENOMIC DNA]</scope>
    <source>
        <strain evidence="1 2">RW6</strain>
    </source>
</reference>
<dbReference type="OrthoDB" id="4637732at2"/>
<proteinExistence type="predicted"/>
<gene>
    <name evidence="1" type="ORF">BST13_35230</name>
</gene>
<dbReference type="Pfam" id="PF04957">
    <property type="entry name" value="RMF"/>
    <property type="match status" value="1"/>
</dbReference>
<dbReference type="RefSeq" id="WP_083170501.1">
    <property type="nucleotide sequence ID" value="NZ_MVHF01000062.1"/>
</dbReference>
<dbReference type="AlphaFoldDB" id="A0A1X0A0K6"/>
<dbReference type="STRING" id="1927124.BST13_35230"/>
<organism evidence="1 2">
    <name type="scientific">Mycobacterium aquaticum</name>
    <dbReference type="NCBI Taxonomy" id="1927124"/>
    <lineage>
        <taxon>Bacteria</taxon>
        <taxon>Bacillati</taxon>
        <taxon>Actinomycetota</taxon>
        <taxon>Actinomycetes</taxon>
        <taxon>Mycobacteriales</taxon>
        <taxon>Mycobacteriaceae</taxon>
        <taxon>Mycobacterium</taxon>
    </lineage>
</organism>
<evidence type="ECO:0000313" key="1">
    <source>
        <dbReference type="EMBL" id="ORA23408.1"/>
    </source>
</evidence>